<evidence type="ECO:0000313" key="5">
    <source>
        <dbReference type="EMBL" id="NIH94683.1"/>
    </source>
</evidence>
<dbReference type="PRINTS" id="PR00081">
    <property type="entry name" value="GDHRDH"/>
</dbReference>
<sequence length="304" mass="31439">MSAALRFDDRVAVITGGGRGLGREYALLLASRGAKVVVNDPGSSLTGDGSDGTPAQQVADEIVAAGGQAVANTDSVVTVDGGEAIIDSAIRHFGRIDILIHNAGTVRRGSLKELSPQDFDAVLDVHLRGAFHVVRPAFPVMCAAGYGRIVLTSSIGGLYGNHHVANYGVAKAGLIGLSNVAALEGAADGVRCNVIIPSAVTRMAEGIDTSAYPPMGPELVAPTVGWLAHESCSVTGEMLVAIGGRVARAFIAESPGVYRPSWTIEDVADNIDGIRDVSEPVIFPPAPDGHTDHIRYSFAKATHG</sequence>
<reference evidence="5 6" key="1">
    <citation type="submission" date="2020-03" db="EMBL/GenBank/DDBJ databases">
        <title>Sequencing the genomes of 1000 actinobacteria strains.</title>
        <authorList>
            <person name="Klenk H.-P."/>
        </authorList>
    </citation>
    <scope>NUCLEOTIDE SEQUENCE [LARGE SCALE GENOMIC DNA]</scope>
    <source>
        <strain evidence="5 6">DSM 44556</strain>
    </source>
</reference>
<accession>A0A7X5TXQ2</accession>
<evidence type="ECO:0000256" key="3">
    <source>
        <dbReference type="RuleBase" id="RU000363"/>
    </source>
</evidence>
<keyword evidence="6" id="KW-1185">Reference proteome</keyword>
<dbReference type="PROSITE" id="PS00061">
    <property type="entry name" value="ADH_SHORT"/>
    <property type="match status" value="1"/>
</dbReference>
<dbReference type="EMBL" id="JAANOW010000001">
    <property type="protein sequence ID" value="NIH94683.1"/>
    <property type="molecule type" value="Genomic_DNA"/>
</dbReference>
<proteinExistence type="inferred from homology"/>
<comment type="caution">
    <text evidence="5">The sequence shown here is derived from an EMBL/GenBank/DDBJ whole genome shotgun (WGS) entry which is preliminary data.</text>
</comment>
<name>A0A7X5TXQ2_9MYCO</name>
<dbReference type="InterPro" id="IPR020904">
    <property type="entry name" value="Sc_DH/Rdtase_CS"/>
</dbReference>
<dbReference type="SUPFAM" id="SSF51735">
    <property type="entry name" value="NAD(P)-binding Rossmann-fold domains"/>
    <property type="match status" value="1"/>
</dbReference>
<comment type="similarity">
    <text evidence="1 3">Belongs to the short-chain dehydrogenases/reductases (SDR) family.</text>
</comment>
<evidence type="ECO:0000313" key="6">
    <source>
        <dbReference type="Proteomes" id="UP000547444"/>
    </source>
</evidence>
<dbReference type="InterPro" id="IPR002347">
    <property type="entry name" value="SDR_fam"/>
</dbReference>
<evidence type="ECO:0000256" key="1">
    <source>
        <dbReference type="ARBA" id="ARBA00006484"/>
    </source>
</evidence>
<dbReference type="SMART" id="SM00822">
    <property type="entry name" value="PKS_KR"/>
    <property type="match status" value="1"/>
</dbReference>
<dbReference type="Pfam" id="PF00106">
    <property type="entry name" value="adh_short"/>
    <property type="match status" value="1"/>
</dbReference>
<dbReference type="GO" id="GO:0016491">
    <property type="term" value="F:oxidoreductase activity"/>
    <property type="evidence" value="ECO:0007669"/>
    <property type="project" value="UniProtKB-KW"/>
</dbReference>
<feature type="domain" description="Ketoreductase" evidence="4">
    <location>
        <begin position="10"/>
        <end position="206"/>
    </location>
</feature>
<gene>
    <name evidence="5" type="ORF">FHU31_001639</name>
</gene>
<dbReference type="PANTHER" id="PTHR45024">
    <property type="entry name" value="DEHYDROGENASES, SHORT CHAIN"/>
    <property type="match status" value="1"/>
</dbReference>
<dbReference type="PANTHER" id="PTHR45024:SF2">
    <property type="entry name" value="SCP2 DOMAIN-CONTAINING PROTEIN"/>
    <property type="match status" value="1"/>
</dbReference>
<dbReference type="InterPro" id="IPR036291">
    <property type="entry name" value="NAD(P)-bd_dom_sf"/>
</dbReference>
<dbReference type="Gene3D" id="3.40.50.720">
    <property type="entry name" value="NAD(P)-binding Rossmann-like Domain"/>
    <property type="match status" value="1"/>
</dbReference>
<dbReference type="PRINTS" id="PR00080">
    <property type="entry name" value="SDRFAMILY"/>
</dbReference>
<dbReference type="Proteomes" id="UP000547444">
    <property type="component" value="Unassembled WGS sequence"/>
</dbReference>
<dbReference type="InterPro" id="IPR057326">
    <property type="entry name" value="KR_dom"/>
</dbReference>
<organism evidence="5 6">
    <name type="scientific">Mycolicibacterium fluoranthenivorans</name>
    <dbReference type="NCBI Taxonomy" id="258505"/>
    <lineage>
        <taxon>Bacteria</taxon>
        <taxon>Bacillati</taxon>
        <taxon>Actinomycetota</taxon>
        <taxon>Actinomycetes</taxon>
        <taxon>Mycobacteriales</taxon>
        <taxon>Mycobacteriaceae</taxon>
        <taxon>Mycolicibacterium</taxon>
    </lineage>
</organism>
<protein>
    <submittedName>
        <fullName evidence="5">NAD(P)-dependent dehydrogenase (Short-subunit alcohol dehydrogenase family)</fullName>
    </submittedName>
</protein>
<evidence type="ECO:0000259" key="4">
    <source>
        <dbReference type="SMART" id="SM00822"/>
    </source>
</evidence>
<evidence type="ECO:0000256" key="2">
    <source>
        <dbReference type="ARBA" id="ARBA00023002"/>
    </source>
</evidence>
<dbReference type="RefSeq" id="WP_167157345.1">
    <property type="nucleotide sequence ID" value="NZ_JAANOW010000001.1"/>
</dbReference>
<dbReference type="AlphaFoldDB" id="A0A7X5TXQ2"/>
<dbReference type="InterPro" id="IPR051687">
    <property type="entry name" value="Peroxisomal_Beta-Oxidation"/>
</dbReference>
<keyword evidence="2" id="KW-0560">Oxidoreductase</keyword>